<dbReference type="InterPro" id="IPR029044">
    <property type="entry name" value="Nucleotide-diphossugar_trans"/>
</dbReference>
<dbReference type="Pfam" id="PF00535">
    <property type="entry name" value="Glycos_transf_2"/>
    <property type="match status" value="1"/>
</dbReference>
<dbReference type="EMBL" id="JBELQA010000008">
    <property type="protein sequence ID" value="MFL9831960.1"/>
    <property type="molecule type" value="Genomic_DNA"/>
</dbReference>
<proteinExistence type="predicted"/>
<evidence type="ECO:0000259" key="1">
    <source>
        <dbReference type="Pfam" id="PF00535"/>
    </source>
</evidence>
<keyword evidence="3" id="KW-1185">Reference proteome</keyword>
<feature type="domain" description="Glycosyltransferase 2-like" evidence="1">
    <location>
        <begin position="6"/>
        <end position="130"/>
    </location>
</feature>
<evidence type="ECO:0000313" key="2">
    <source>
        <dbReference type="EMBL" id="MFL9831960.1"/>
    </source>
</evidence>
<sequence length="300" mass="35531">MIPLAIVIPYYKINFFEVTLDSLANQTNQQFKVYIGDDASPDNPAILLENYQNKIDFVYQRFEQNLGGKSLVQQWNRCLDLCNGEEWIMILGDDDVLEPHCIDAFYTHLEEIQSLNISVVRFATQVIDKDGVTISQVHLHPKTEKAVDFLIRKLKGGTRSSLSEYVFKKELVYYIQFKDFPLAWYSDLLAVLEFSNWKQIFTINEAIVYFRLSGLNITSRKDDLTLKNVATFNFYYYLLSNCDIHFSKEEIEKLLDNVERTFLDNKKNVRHWIQLFMLYFMFFQYKRFLKLGFKVKKSIR</sequence>
<dbReference type="Proteomes" id="UP001629260">
    <property type="component" value="Unassembled WGS sequence"/>
</dbReference>
<dbReference type="Gene3D" id="3.90.550.10">
    <property type="entry name" value="Spore Coat Polysaccharide Biosynthesis Protein SpsA, Chain A"/>
    <property type="match status" value="1"/>
</dbReference>
<dbReference type="RefSeq" id="WP_408082408.1">
    <property type="nucleotide sequence ID" value="NZ_JBELQA010000008.1"/>
</dbReference>
<dbReference type="EC" id="2.4.-.-" evidence="2"/>
<accession>A0ABW8XY03</accession>
<organism evidence="2 3">
    <name type="scientific">Flavobacterium plantiphilum</name>
    <dbReference type="NCBI Taxonomy" id="3163297"/>
    <lineage>
        <taxon>Bacteria</taxon>
        <taxon>Pseudomonadati</taxon>
        <taxon>Bacteroidota</taxon>
        <taxon>Flavobacteriia</taxon>
        <taxon>Flavobacteriales</taxon>
        <taxon>Flavobacteriaceae</taxon>
        <taxon>Flavobacterium</taxon>
    </lineage>
</organism>
<evidence type="ECO:0000313" key="3">
    <source>
        <dbReference type="Proteomes" id="UP001629260"/>
    </source>
</evidence>
<dbReference type="InterPro" id="IPR001173">
    <property type="entry name" value="Glyco_trans_2-like"/>
</dbReference>
<protein>
    <submittedName>
        <fullName evidence="2">Glycosyltransferase family 2 protein</fullName>
        <ecNumber evidence="2">2.4.-.-</ecNumber>
    </submittedName>
</protein>
<dbReference type="CDD" id="cd00761">
    <property type="entry name" value="Glyco_tranf_GTA_type"/>
    <property type="match status" value="1"/>
</dbReference>
<gene>
    <name evidence="2" type="ORF">ABS764_14000</name>
</gene>
<name>A0ABW8XY03_9FLAO</name>
<dbReference type="PANTHER" id="PTHR22916:SF3">
    <property type="entry name" value="UDP-GLCNAC:BETAGAL BETA-1,3-N-ACETYLGLUCOSAMINYLTRANSFERASE-LIKE PROTEIN 1"/>
    <property type="match status" value="1"/>
</dbReference>
<keyword evidence="2" id="KW-0328">Glycosyltransferase</keyword>
<dbReference type="PANTHER" id="PTHR22916">
    <property type="entry name" value="GLYCOSYLTRANSFERASE"/>
    <property type="match status" value="1"/>
</dbReference>
<comment type="caution">
    <text evidence="2">The sequence shown here is derived from an EMBL/GenBank/DDBJ whole genome shotgun (WGS) entry which is preliminary data.</text>
</comment>
<reference evidence="2 3" key="1">
    <citation type="submission" date="2024-06" db="EMBL/GenBank/DDBJ databases">
        <authorList>
            <person name="Kaempfer P."/>
            <person name="Viver T."/>
        </authorList>
    </citation>
    <scope>NUCLEOTIDE SEQUENCE [LARGE SCALE GENOMIC DNA]</scope>
    <source>
        <strain evidence="2 3">ST-87</strain>
    </source>
</reference>
<dbReference type="SUPFAM" id="SSF53448">
    <property type="entry name" value="Nucleotide-diphospho-sugar transferases"/>
    <property type="match status" value="1"/>
</dbReference>
<keyword evidence="2" id="KW-0808">Transferase</keyword>
<dbReference type="GO" id="GO:0016757">
    <property type="term" value="F:glycosyltransferase activity"/>
    <property type="evidence" value="ECO:0007669"/>
    <property type="project" value="UniProtKB-KW"/>
</dbReference>